<accession>A0A8J3NL26</accession>
<organism evidence="1 2">
    <name type="scientific">Catellatospora bangladeshensis</name>
    <dbReference type="NCBI Taxonomy" id="310355"/>
    <lineage>
        <taxon>Bacteria</taxon>
        <taxon>Bacillati</taxon>
        <taxon>Actinomycetota</taxon>
        <taxon>Actinomycetes</taxon>
        <taxon>Micromonosporales</taxon>
        <taxon>Micromonosporaceae</taxon>
        <taxon>Catellatospora</taxon>
    </lineage>
</organism>
<dbReference type="EMBL" id="BONF01000028">
    <property type="protein sequence ID" value="GIF83336.1"/>
    <property type="molecule type" value="Genomic_DNA"/>
</dbReference>
<reference evidence="1 2" key="1">
    <citation type="submission" date="2021-01" db="EMBL/GenBank/DDBJ databases">
        <title>Whole genome shotgun sequence of Catellatospora bangladeshensis NBRC 107357.</title>
        <authorList>
            <person name="Komaki H."/>
            <person name="Tamura T."/>
        </authorList>
    </citation>
    <scope>NUCLEOTIDE SEQUENCE [LARGE SCALE GENOMIC DNA]</scope>
    <source>
        <strain evidence="1 2">NBRC 107357</strain>
    </source>
</reference>
<comment type="caution">
    <text evidence="1">The sequence shown here is derived from an EMBL/GenBank/DDBJ whole genome shotgun (WGS) entry which is preliminary data.</text>
</comment>
<dbReference type="RefSeq" id="WP_203749997.1">
    <property type="nucleotide sequence ID" value="NZ_BONF01000028.1"/>
</dbReference>
<keyword evidence="2" id="KW-1185">Reference proteome</keyword>
<dbReference type="Proteomes" id="UP000601223">
    <property type="component" value="Unassembled WGS sequence"/>
</dbReference>
<name>A0A8J3NL26_9ACTN</name>
<gene>
    <name evidence="1" type="ORF">Cba03nite_46850</name>
</gene>
<protein>
    <submittedName>
        <fullName evidence="1">Uncharacterized protein</fullName>
    </submittedName>
</protein>
<sequence length="262" mass="29934">MDFVTIVSAALSVLGAIVAGVMTTWSARKSSMLEHALAEQRHRESKAEQLAEVLSRYREPLLLAAFNLQTRLHNAVSGDYLTNFLRHEDPDESRYARDYTVYVLAEYLCWVEIIRRELRFLDLGDEESNRTFNRHLVSVGQKFSSQKFPQQFRLFKGQQRAVGELLMVTGGNGRTDSMTYPAFCSRLDNDPEFARWFTRLRADVDVIVDSDPVGNERLLRAQHSLIDLIDFLDPARTRIPEHRAKLDDLPAWPPASPEPAAI</sequence>
<evidence type="ECO:0000313" key="1">
    <source>
        <dbReference type="EMBL" id="GIF83336.1"/>
    </source>
</evidence>
<dbReference type="AlphaFoldDB" id="A0A8J3NL26"/>
<evidence type="ECO:0000313" key="2">
    <source>
        <dbReference type="Proteomes" id="UP000601223"/>
    </source>
</evidence>
<proteinExistence type="predicted"/>